<protein>
    <submittedName>
        <fullName evidence="2">Rod shape-determining protein MreD</fullName>
    </submittedName>
</protein>
<evidence type="ECO:0000313" key="2">
    <source>
        <dbReference type="EMBL" id="PWZ94417.1"/>
    </source>
</evidence>
<dbReference type="STRING" id="937773.SPSINT_1412"/>
<keyword evidence="1" id="KW-1133">Transmembrane helix</keyword>
<dbReference type="EMBL" id="QEIV01002050">
    <property type="protein sequence ID" value="PWZ94417.1"/>
    <property type="molecule type" value="Genomic_DNA"/>
</dbReference>
<accession>A0A317Z3H8</accession>
<feature type="transmembrane region" description="Helical" evidence="1">
    <location>
        <begin position="33"/>
        <end position="50"/>
    </location>
</feature>
<keyword evidence="1" id="KW-0812">Transmembrane</keyword>
<dbReference type="AlphaFoldDB" id="A0A317Z3H8"/>
<evidence type="ECO:0000313" key="3">
    <source>
        <dbReference type="Proteomes" id="UP000246351"/>
    </source>
</evidence>
<evidence type="ECO:0000256" key="1">
    <source>
        <dbReference type="SAM" id="Phobius"/>
    </source>
</evidence>
<comment type="caution">
    <text evidence="2">The sequence shown here is derived from an EMBL/GenBank/DDBJ whole genome shotgun (WGS) entry which is preliminary data.</text>
</comment>
<sequence>MKSIYYILVAILMFYLDTVLTFLSPIIIGGHRFILVPHLVFLFLVLITVYKNTSIA</sequence>
<feature type="transmembrane region" description="Helical" evidence="1">
    <location>
        <begin position="5"/>
        <end position="27"/>
    </location>
</feature>
<proteinExistence type="predicted"/>
<dbReference type="Proteomes" id="UP000246351">
    <property type="component" value="Unassembled WGS sequence"/>
</dbReference>
<keyword evidence="1" id="KW-0472">Membrane</keyword>
<reference evidence="2 3" key="1">
    <citation type="journal article" date="2018" name="Vet. Microbiol.">
        <title>Clonal diversity and geographic distribution of methicillin-resistant Staphylococcus pseudintermedius from Australian animals: Discovery of novel sequence types.</title>
        <authorList>
            <person name="Worthing K.A."/>
            <person name="Abraham S."/>
            <person name="Coombs G.W."/>
            <person name="Pang S."/>
            <person name="Saputra S."/>
            <person name="Jordan D."/>
            <person name="Trott D.J."/>
            <person name="Norris J.M."/>
        </authorList>
    </citation>
    <scope>NUCLEOTIDE SEQUENCE [LARGE SCALE GENOMIC DNA]</scope>
    <source>
        <strain evidence="2 3">ST71 3</strain>
    </source>
</reference>
<feature type="non-terminal residue" evidence="2">
    <location>
        <position position="56"/>
    </location>
</feature>
<organism evidence="2 3">
    <name type="scientific">Staphylococcus pseudintermedius</name>
    <dbReference type="NCBI Taxonomy" id="283734"/>
    <lineage>
        <taxon>Bacteria</taxon>
        <taxon>Bacillati</taxon>
        <taxon>Bacillota</taxon>
        <taxon>Bacilli</taxon>
        <taxon>Bacillales</taxon>
        <taxon>Staphylococcaceae</taxon>
        <taxon>Staphylococcus</taxon>
        <taxon>Staphylococcus intermedius group</taxon>
    </lineage>
</organism>
<gene>
    <name evidence="2" type="ORF">DD924_17500</name>
</gene>
<name>A0A317Z3H8_STAPS</name>